<sequence>MSKKSESNLNEMMAGDGSGLQLPPAFVMVNPRQHRKYKKNNQDKVDGRTSGARTLFDRIQKRKMKEQLETQIDEAIVSDTERAQKTIQQGKKLNRQKEMQKKRKEAKEKMMNKSGEMDTLMKARMSDFKKKAKDQEKKVQQKNSYEPTGEIMTENQDVVQVALDVATSELNPQGEGSFAKVQFGDGSTQNLDNFSAKRIAACYAQLDDSHKQQFQYLLNKDASSYQTALNFAVRNV</sequence>
<dbReference type="GeneID" id="24171348"/>
<accession>A0A0E3FCQ0</accession>
<dbReference type="RefSeq" id="YP_009134152.1">
    <property type="nucleotide sequence ID" value="NC_026926.1"/>
</dbReference>
<protein>
    <submittedName>
        <fullName evidence="2">Uncharacterized protein</fullName>
    </submittedName>
</protein>
<evidence type="ECO:0000313" key="2">
    <source>
        <dbReference type="EMBL" id="AIX24065.1"/>
    </source>
</evidence>
<dbReference type="Proteomes" id="UP000033008">
    <property type="component" value="Segment"/>
</dbReference>
<evidence type="ECO:0000313" key="3">
    <source>
        <dbReference type="Proteomes" id="UP000033008"/>
    </source>
</evidence>
<dbReference type="KEGG" id="vg:24171348"/>
<feature type="region of interest" description="Disordered" evidence="1">
    <location>
        <begin position="81"/>
        <end position="111"/>
    </location>
</feature>
<feature type="compositionally biased region" description="Basic and acidic residues" evidence="1">
    <location>
        <begin position="95"/>
        <end position="111"/>
    </location>
</feature>
<gene>
    <name evidence="2" type="ORF">Syn7803US103_170</name>
</gene>
<dbReference type="EMBL" id="KJ019069">
    <property type="protein sequence ID" value="AIX24065.1"/>
    <property type="molecule type" value="Genomic_DNA"/>
</dbReference>
<feature type="region of interest" description="Disordered" evidence="1">
    <location>
        <begin position="1"/>
        <end position="24"/>
    </location>
</feature>
<dbReference type="OrthoDB" id="11349at10239"/>
<reference evidence="2 3" key="1">
    <citation type="submission" date="2013-12" db="EMBL/GenBank/DDBJ databases">
        <title>Ecological redundancy of diverse viral populations within a natural community.</title>
        <authorList>
            <person name="Gregory A.C."/>
            <person name="LaButti K."/>
            <person name="Copeland A."/>
            <person name="Woyke T."/>
            <person name="Sullivan M.B."/>
        </authorList>
    </citation>
    <scope>NUCLEOTIDE SEQUENCE [LARGE SCALE GENOMIC DNA]</scope>
    <source>
        <strain evidence="2">Syn7803US103</strain>
    </source>
</reference>
<evidence type="ECO:0000256" key="1">
    <source>
        <dbReference type="SAM" id="MobiDB-lite"/>
    </source>
</evidence>
<proteinExistence type="predicted"/>
<organism evidence="2 3">
    <name type="scientific">Synechococcus phage ACG-2014j</name>
    <dbReference type="NCBI Taxonomy" id="1493514"/>
    <lineage>
        <taxon>Viruses</taxon>
        <taxon>Duplodnaviria</taxon>
        <taxon>Heunggongvirae</taxon>
        <taxon>Uroviricota</taxon>
        <taxon>Caudoviricetes</taxon>
        <taxon>Pantevenvirales</taxon>
        <taxon>Kyanoviridae</taxon>
        <taxon>Potamoivirus</taxon>
        <taxon>Potamoivirus tusconj</taxon>
    </lineage>
</organism>
<name>A0A0E3FCQ0_9CAUD</name>